<dbReference type="InterPro" id="IPR052265">
    <property type="entry name" value="Gamma-CA"/>
</dbReference>
<organism evidence="1 2">
    <name type="scientific">Mastigocoleus testarum BC008</name>
    <dbReference type="NCBI Taxonomy" id="371196"/>
    <lineage>
        <taxon>Bacteria</taxon>
        <taxon>Bacillati</taxon>
        <taxon>Cyanobacteriota</taxon>
        <taxon>Cyanophyceae</taxon>
        <taxon>Nostocales</taxon>
        <taxon>Hapalosiphonaceae</taxon>
        <taxon>Mastigocoleus</taxon>
    </lineage>
</organism>
<sequence>MTFLRGKYFTCTSKLELLEVYFLILSDFNLEITTNFATTAEPQIFGRQRDFDMNSMIALSHDQYNIRIQANLRAYCGAEKIEEPIVDSTAYIHPLATVDGNVLSGKQLMVQPTPSLLGDEVELMWIGDDVNMRDCVLIHDVLRSYQNGEFLKEAIVEANGKLDEVYIDKPVSLAHQCQAQVRAKFGHYTFVGMQSTREKSDSLSAIASTYPVNSLNNAVVHVNQELAIGYQHEENQTAQAA</sequence>
<dbReference type="PANTHER" id="PTHR43360">
    <property type="entry name" value="CARBON DIOXIDE CONCENTRATING MECHANISM PROTEIN CCMM"/>
    <property type="match status" value="1"/>
</dbReference>
<name>A0A0V7ZEI3_9CYAN</name>
<comment type="caution">
    <text evidence="1">The sequence shown here is derived from an EMBL/GenBank/DDBJ whole genome shotgun (WGS) entry which is preliminary data.</text>
</comment>
<dbReference type="Proteomes" id="UP000053372">
    <property type="component" value="Unassembled WGS sequence"/>
</dbReference>
<dbReference type="PANTHER" id="PTHR43360:SF1">
    <property type="entry name" value="CARBOXYSOME ASSEMBLY PROTEIN CCMM"/>
    <property type="match status" value="1"/>
</dbReference>
<evidence type="ECO:0000313" key="1">
    <source>
        <dbReference type="EMBL" id="KST62976.1"/>
    </source>
</evidence>
<accession>A0A0V7ZEI3</accession>
<dbReference type="GO" id="GO:0031470">
    <property type="term" value="C:carboxysome"/>
    <property type="evidence" value="ECO:0007669"/>
    <property type="project" value="UniProtKB-ARBA"/>
</dbReference>
<dbReference type="EMBL" id="LMTZ01000146">
    <property type="protein sequence ID" value="KST62976.1"/>
    <property type="molecule type" value="Genomic_DNA"/>
</dbReference>
<dbReference type="GO" id="GO:0043886">
    <property type="term" value="F:structural constituent of carboxysome shell"/>
    <property type="evidence" value="ECO:0007669"/>
    <property type="project" value="UniProtKB-ARBA"/>
</dbReference>
<evidence type="ECO:0000313" key="2">
    <source>
        <dbReference type="Proteomes" id="UP000053372"/>
    </source>
</evidence>
<reference evidence="1 2" key="1">
    <citation type="journal article" date="2015" name="Genome Announc.">
        <title>Draft Genome of the Euendolithic (true boring) Cyanobacterium Mastigocoleus testarum strain BC008.</title>
        <authorList>
            <person name="Guida B.S."/>
            <person name="Garcia-Pichel F."/>
        </authorList>
    </citation>
    <scope>NUCLEOTIDE SEQUENCE [LARGE SCALE GENOMIC DNA]</scope>
    <source>
        <strain evidence="1 2">BC008</strain>
    </source>
</reference>
<gene>
    <name evidence="1" type="ORF">BC008_11710</name>
</gene>
<keyword evidence="2" id="KW-1185">Reference proteome</keyword>
<dbReference type="InterPro" id="IPR011004">
    <property type="entry name" value="Trimer_LpxA-like_sf"/>
</dbReference>
<dbReference type="SUPFAM" id="SSF51161">
    <property type="entry name" value="Trimeric LpxA-like enzymes"/>
    <property type="match status" value="1"/>
</dbReference>
<proteinExistence type="predicted"/>
<dbReference type="Gene3D" id="2.160.10.10">
    <property type="entry name" value="Hexapeptide repeat proteins"/>
    <property type="match status" value="1"/>
</dbReference>
<protein>
    <submittedName>
        <fullName evidence="1">Uncharacterized protein</fullName>
    </submittedName>
</protein>
<dbReference type="AlphaFoldDB" id="A0A0V7ZEI3"/>